<keyword evidence="3 6" id="KW-0238">DNA-binding</keyword>
<dbReference type="InterPro" id="IPR046335">
    <property type="entry name" value="LacI/GalR-like_sensor"/>
</dbReference>
<dbReference type="PANTHER" id="PTHR30146">
    <property type="entry name" value="LACI-RELATED TRANSCRIPTIONAL REPRESSOR"/>
    <property type="match status" value="1"/>
</dbReference>
<dbReference type="PROSITE" id="PS00356">
    <property type="entry name" value="HTH_LACI_1"/>
    <property type="match status" value="1"/>
</dbReference>
<evidence type="ECO:0000256" key="4">
    <source>
        <dbReference type="ARBA" id="ARBA00023163"/>
    </source>
</evidence>
<evidence type="ECO:0000313" key="7">
    <source>
        <dbReference type="Proteomes" id="UP001141950"/>
    </source>
</evidence>
<sequence length="339" mass="38031">MKGRVTVQEIADMTGVSKYAVSRALSGKSGVSAKTREMILRAAGQLGYFKDDAKQFAVDPVDDNQRIYGTIVVLFPNVRFQNNESVYWGPVFDGIKARLNERGVDILTLTEPSRDHVFSLLNPDAIQGIITVGSISTAILLEMRRLHIPVVMVDHEDPAYRCDTIFSDNFSCMRDLVAKLISKGYKDLQFLGDISDAQSFLERYIAFKTVLDQAGLPYQPIPELIGPEAKDVHLLMENFPEQALPEVLVCVNDSHAQFAIEALEKRGIRIPQSCAITGFDNTFVHLPLLATVNVNKELLGMRAVDQLLWRMANRGSAYEKKLIYGDVILREQFAYEKQE</sequence>
<dbReference type="Pfam" id="PF13377">
    <property type="entry name" value="Peripla_BP_3"/>
    <property type="match status" value="1"/>
</dbReference>
<keyword evidence="1" id="KW-0678">Repressor</keyword>
<dbReference type="Gene3D" id="1.10.260.40">
    <property type="entry name" value="lambda repressor-like DNA-binding domains"/>
    <property type="match status" value="1"/>
</dbReference>
<dbReference type="AlphaFoldDB" id="A0A9X2MSU1"/>
<dbReference type="CDD" id="cd01392">
    <property type="entry name" value="HTH_LacI"/>
    <property type="match status" value="1"/>
</dbReference>
<dbReference type="SUPFAM" id="SSF53822">
    <property type="entry name" value="Periplasmic binding protein-like I"/>
    <property type="match status" value="1"/>
</dbReference>
<name>A0A9X2MSU1_9BACL</name>
<proteinExistence type="predicted"/>
<evidence type="ECO:0000256" key="3">
    <source>
        <dbReference type="ARBA" id="ARBA00023125"/>
    </source>
</evidence>
<dbReference type="SMART" id="SM00354">
    <property type="entry name" value="HTH_LACI"/>
    <property type="match status" value="1"/>
</dbReference>
<protein>
    <submittedName>
        <fullName evidence="6">LacI family DNA-binding transcriptional regulator</fullName>
    </submittedName>
</protein>
<gene>
    <name evidence="6" type="ORF">NQZ67_20710</name>
</gene>
<evidence type="ECO:0000256" key="2">
    <source>
        <dbReference type="ARBA" id="ARBA00023015"/>
    </source>
</evidence>
<dbReference type="GO" id="GO:0003700">
    <property type="term" value="F:DNA-binding transcription factor activity"/>
    <property type="evidence" value="ECO:0007669"/>
    <property type="project" value="TreeGrafter"/>
</dbReference>
<dbReference type="PROSITE" id="PS50932">
    <property type="entry name" value="HTH_LACI_2"/>
    <property type="match status" value="1"/>
</dbReference>
<dbReference type="Proteomes" id="UP001141950">
    <property type="component" value="Unassembled WGS sequence"/>
</dbReference>
<dbReference type="InterPro" id="IPR000843">
    <property type="entry name" value="HTH_LacI"/>
</dbReference>
<dbReference type="InterPro" id="IPR028082">
    <property type="entry name" value="Peripla_BP_I"/>
</dbReference>
<dbReference type="PANTHER" id="PTHR30146:SF148">
    <property type="entry name" value="HTH-TYPE TRANSCRIPTIONAL REPRESSOR PURR-RELATED"/>
    <property type="match status" value="1"/>
</dbReference>
<organism evidence="6 7">
    <name type="scientific">Paenibacillus soyae</name>
    <dbReference type="NCBI Taxonomy" id="2969249"/>
    <lineage>
        <taxon>Bacteria</taxon>
        <taxon>Bacillati</taxon>
        <taxon>Bacillota</taxon>
        <taxon>Bacilli</taxon>
        <taxon>Bacillales</taxon>
        <taxon>Paenibacillaceae</taxon>
        <taxon>Paenibacillus</taxon>
    </lineage>
</organism>
<accession>A0A9X2MSU1</accession>
<dbReference type="Pfam" id="PF00356">
    <property type="entry name" value="LacI"/>
    <property type="match status" value="1"/>
</dbReference>
<keyword evidence="7" id="KW-1185">Reference proteome</keyword>
<reference evidence="6" key="1">
    <citation type="submission" date="2022-08" db="EMBL/GenBank/DDBJ databases">
        <title>The genomic sequence of strain Paenibacillus sp. SCIV0701.</title>
        <authorList>
            <person name="Zhao H."/>
        </authorList>
    </citation>
    <scope>NUCLEOTIDE SEQUENCE</scope>
    <source>
        <strain evidence="6">SCIV0701</strain>
    </source>
</reference>
<keyword evidence="4" id="KW-0804">Transcription</keyword>
<dbReference type="GO" id="GO:0000976">
    <property type="term" value="F:transcription cis-regulatory region binding"/>
    <property type="evidence" value="ECO:0007669"/>
    <property type="project" value="TreeGrafter"/>
</dbReference>
<dbReference type="Gene3D" id="3.40.50.2300">
    <property type="match status" value="2"/>
</dbReference>
<evidence type="ECO:0000313" key="6">
    <source>
        <dbReference type="EMBL" id="MCR2806306.1"/>
    </source>
</evidence>
<feature type="domain" description="HTH lacI-type" evidence="5">
    <location>
        <begin position="5"/>
        <end position="59"/>
    </location>
</feature>
<dbReference type="EMBL" id="JANIPJ010000016">
    <property type="protein sequence ID" value="MCR2806306.1"/>
    <property type="molecule type" value="Genomic_DNA"/>
</dbReference>
<evidence type="ECO:0000256" key="1">
    <source>
        <dbReference type="ARBA" id="ARBA00022491"/>
    </source>
</evidence>
<dbReference type="InterPro" id="IPR010982">
    <property type="entry name" value="Lambda_DNA-bd_dom_sf"/>
</dbReference>
<dbReference type="SUPFAM" id="SSF47413">
    <property type="entry name" value="lambda repressor-like DNA-binding domains"/>
    <property type="match status" value="1"/>
</dbReference>
<evidence type="ECO:0000259" key="5">
    <source>
        <dbReference type="PROSITE" id="PS50932"/>
    </source>
</evidence>
<comment type="caution">
    <text evidence="6">The sequence shown here is derived from an EMBL/GenBank/DDBJ whole genome shotgun (WGS) entry which is preliminary data.</text>
</comment>
<keyword evidence="2" id="KW-0805">Transcription regulation</keyword>